<proteinExistence type="predicted"/>
<name>A0ABY8C9L4_9GAMM</name>
<keyword evidence="2" id="KW-1185">Reference proteome</keyword>
<dbReference type="RefSeq" id="WP_275594490.1">
    <property type="nucleotide sequence ID" value="NZ_CP102381.1"/>
</dbReference>
<dbReference type="Proteomes" id="UP001222275">
    <property type="component" value="Chromosome"/>
</dbReference>
<evidence type="ECO:0000313" key="1">
    <source>
        <dbReference type="EMBL" id="WEJ62232.1"/>
    </source>
</evidence>
<evidence type="ECO:0008006" key="3">
    <source>
        <dbReference type="Google" id="ProtNLM"/>
    </source>
</evidence>
<evidence type="ECO:0000313" key="2">
    <source>
        <dbReference type="Proteomes" id="UP001222275"/>
    </source>
</evidence>
<protein>
    <recommendedName>
        <fullName evidence="3">RiboL-PSP-HEPN domain-containing protein</fullName>
    </recommendedName>
</protein>
<organism evidence="1 2">
    <name type="scientific">Thiomicrorhabdus lithotrophica</name>
    <dbReference type="NCBI Taxonomy" id="2949997"/>
    <lineage>
        <taxon>Bacteria</taxon>
        <taxon>Pseudomonadati</taxon>
        <taxon>Pseudomonadota</taxon>
        <taxon>Gammaproteobacteria</taxon>
        <taxon>Thiotrichales</taxon>
        <taxon>Piscirickettsiaceae</taxon>
        <taxon>Thiomicrorhabdus</taxon>
    </lineage>
</organism>
<reference evidence="1 2" key="1">
    <citation type="submission" date="2022-06" db="EMBL/GenBank/DDBJ databases">
        <title>Thiomicrohabdus sp. nov, an obligately chemolithoautotrophic, sulfur-oxidizing bacterium isolated from beach of Guanyin Mountain. Amoy.</title>
        <authorList>
            <person name="Zhu H."/>
        </authorList>
    </citation>
    <scope>NUCLEOTIDE SEQUENCE [LARGE SCALE GENOMIC DNA]</scope>
    <source>
        <strain evidence="1 2">XGS-01</strain>
    </source>
</reference>
<accession>A0ABY8C9L4</accession>
<sequence length="188" mass="22180">MMENNLNWSAIFHNHIDVILKEKVKEILEIETLSDKDKVYWKNIYENNFPKQLRNTTFLMMFGHFEEMLYLLWRQYNPSNIELDKKGFGITKFKTYIKTTLQTDIGQHHAYQQISDAQKIRNSLLHIAGRVSLSKDTQALNDLIVRNPNMYSIHLDRVQLSYDGVLNFQKAVRSITEELLNKVLKSDS</sequence>
<dbReference type="EMBL" id="CP102381">
    <property type="protein sequence ID" value="WEJ62232.1"/>
    <property type="molecule type" value="Genomic_DNA"/>
</dbReference>
<gene>
    <name evidence="1" type="ORF">NR989_09450</name>
</gene>